<gene>
    <name evidence="1" type="ORF">I8608_003204</name>
    <name evidence="2" type="ORF">UA45_10740</name>
</gene>
<sequence length="60" mass="7092">MAQLTPQEKVYVDDLAMQRVDDMNSDEFLVRQLDDKIHGLASHLKAYFEERLAFHKQNKN</sequence>
<dbReference type="Proteomes" id="UP000032582">
    <property type="component" value="Unassembled WGS sequence"/>
</dbReference>
<name>A0A0D8L785_MORMO</name>
<evidence type="ECO:0000313" key="2">
    <source>
        <dbReference type="EMBL" id="KJF77747.1"/>
    </source>
</evidence>
<comment type="caution">
    <text evidence="2">The sequence shown here is derived from an EMBL/GenBank/DDBJ whole genome shotgun (WGS) entry which is preliminary data.</text>
</comment>
<reference evidence="1" key="3">
    <citation type="submission" date="2020-10" db="EMBL/GenBank/DDBJ databases">
        <authorList>
            <consortium name="NCBI Pathogen Detection Project"/>
        </authorList>
    </citation>
    <scope>NUCLEOTIDE SEQUENCE</scope>
    <source>
        <strain evidence="1">Morganella morganii ARLG-3209</strain>
    </source>
</reference>
<organism evidence="2 3">
    <name type="scientific">Morganella morganii</name>
    <name type="common">Proteus morganii</name>
    <dbReference type="NCBI Taxonomy" id="582"/>
    <lineage>
        <taxon>Bacteria</taxon>
        <taxon>Pseudomonadati</taxon>
        <taxon>Pseudomonadota</taxon>
        <taxon>Gammaproteobacteria</taxon>
        <taxon>Enterobacterales</taxon>
        <taxon>Morganellaceae</taxon>
        <taxon>Morganella</taxon>
    </lineage>
</organism>
<dbReference type="Proteomes" id="UP000865968">
    <property type="component" value="Unassembled WGS sequence"/>
</dbReference>
<evidence type="ECO:0000313" key="1">
    <source>
        <dbReference type="EMBL" id="HAT3810311.1"/>
    </source>
</evidence>
<dbReference type="AlphaFoldDB" id="A0A0D8L785"/>
<proteinExistence type="predicted"/>
<reference evidence="1" key="2">
    <citation type="journal article" date="2018" name="Genome Biol.">
        <title>SKESA: strategic k-mer extension for scrupulous assemblies.</title>
        <authorList>
            <person name="Souvorov A."/>
            <person name="Agarwala R."/>
            <person name="Lipman D.J."/>
        </authorList>
    </citation>
    <scope>NUCLEOTIDE SEQUENCE</scope>
    <source>
        <strain evidence="1">Morganella morganii ARLG-3209</strain>
    </source>
</reference>
<accession>A0A0D8L785</accession>
<evidence type="ECO:0000313" key="3">
    <source>
        <dbReference type="Proteomes" id="UP000032582"/>
    </source>
</evidence>
<dbReference type="EMBL" id="DACSWI010000011">
    <property type="protein sequence ID" value="HAT3810311.1"/>
    <property type="molecule type" value="Genomic_DNA"/>
</dbReference>
<dbReference type="EMBL" id="JZSH01000109">
    <property type="protein sequence ID" value="KJF77747.1"/>
    <property type="molecule type" value="Genomic_DNA"/>
</dbReference>
<reference evidence="2 3" key="1">
    <citation type="submission" date="2015-02" db="EMBL/GenBank/DDBJ databases">
        <title>Whole genome shotgun sequencing of cultured foodborne pathogen.</title>
        <authorList>
            <person name="Timme R."/>
            <person name="Allard M.W."/>
            <person name="Strain E."/>
            <person name="Evans P.S."/>
            <person name="Brown E."/>
        </authorList>
    </citation>
    <scope>NUCLEOTIDE SEQUENCE [LARGE SCALE GENOMIC DNA]</scope>
    <source>
        <strain evidence="2 3">GCSL-TSO-24</strain>
    </source>
</reference>
<dbReference type="PATRIC" id="fig|582.24.peg.3379"/>
<protein>
    <submittedName>
        <fullName evidence="2">Uncharacterized protein</fullName>
    </submittedName>
</protein>
<dbReference type="RefSeq" id="WP_025152541.1">
    <property type="nucleotide sequence ID" value="NZ_JAHOAK010000001.1"/>
</dbReference>